<evidence type="ECO:0000256" key="3">
    <source>
        <dbReference type="ARBA" id="ARBA00022679"/>
    </source>
</evidence>
<dbReference type="PRINTS" id="PR00381">
    <property type="entry name" value="KINESINLIGHT"/>
</dbReference>
<dbReference type="SMART" id="SM00028">
    <property type="entry name" value="TPR"/>
    <property type="match status" value="10"/>
</dbReference>
<organism evidence="11 12">
    <name type="scientific">Rotaria sordida</name>
    <dbReference type="NCBI Taxonomy" id="392033"/>
    <lineage>
        <taxon>Eukaryota</taxon>
        <taxon>Metazoa</taxon>
        <taxon>Spiralia</taxon>
        <taxon>Gnathifera</taxon>
        <taxon>Rotifera</taxon>
        <taxon>Eurotatoria</taxon>
        <taxon>Bdelloidea</taxon>
        <taxon>Philodinida</taxon>
        <taxon>Philodinidae</taxon>
        <taxon>Rotaria</taxon>
    </lineage>
</organism>
<dbReference type="GO" id="GO:0016779">
    <property type="term" value="F:nucleotidyltransferase activity"/>
    <property type="evidence" value="ECO:0007669"/>
    <property type="project" value="UniProtKB-KW"/>
</dbReference>
<feature type="repeat" description="TPR" evidence="8">
    <location>
        <begin position="798"/>
        <end position="831"/>
    </location>
</feature>
<dbReference type="GO" id="GO:0106274">
    <property type="term" value="F:NAD+-protein-arginine ADP-ribosyltransferase activity"/>
    <property type="evidence" value="ECO:0007669"/>
    <property type="project" value="UniProtKB-EC"/>
</dbReference>
<dbReference type="OrthoDB" id="19588at2759"/>
<keyword evidence="9" id="KW-0520">NAD</keyword>
<evidence type="ECO:0000313" key="11">
    <source>
        <dbReference type="EMBL" id="CAF3955690.1"/>
    </source>
</evidence>
<evidence type="ECO:0000256" key="1">
    <source>
        <dbReference type="ARBA" id="ARBA00009558"/>
    </source>
</evidence>
<reference evidence="11" key="1">
    <citation type="submission" date="2021-02" db="EMBL/GenBank/DDBJ databases">
        <authorList>
            <person name="Nowell W R."/>
        </authorList>
    </citation>
    <scope>NUCLEOTIDE SEQUENCE</scope>
</reference>
<evidence type="ECO:0000313" key="12">
    <source>
        <dbReference type="Proteomes" id="UP000663823"/>
    </source>
</evidence>
<keyword evidence="6 8" id="KW-0802">TPR repeat</keyword>
<protein>
    <recommendedName>
        <fullName evidence="9">NAD(P)(+)--arginine ADP-ribosyltransferase</fullName>
        <ecNumber evidence="9">2.4.2.31</ecNumber>
    </recommendedName>
    <alternativeName>
        <fullName evidence="9">Mono(ADP-ribosyl)transferase</fullName>
    </alternativeName>
</protein>
<sequence length="853" mass="98199">MAVIAEKQDHRRVHAQDIVQNFLLIWLDEKIDESMNDYRKSIQKLRRTVNTIQTFRNADECIDYISQLENQKVFVIISGVLCESVVPRIHDISQIYSIYVFCMKKTKYEEWAKNWSKIKDVFIDIDSICESVRQSARQCDEDSIKITTVSSLNQIEPSFMYTQLFKEIILEINFDDKKEINDLAEYAREKWAYKKYPGDDEQLKIIDEFVREYPYDMNKNNKPVSWYTRESFIYHMLNKALGTLQVETLLKMGMFIRDLHRNIKKLHTEQFQTIQDSSSSPPTTTIKVYRGKTMTKEDFEDKIKQGGLISFNNFLSTTIDRNVAIHFISEGLKSMDKNKIGVLFKMIINHSISSAPFARIDQLSDFPKENEILFSTHTVFSVQCCKHIQENGITIWKVNLTLITDSDDQQLHTLTKQLREEITGTGWQRMGLLLWKMGENDKAEQVYTMLLQQAPDDDNNKAYCYHLIGLIKNNQGQYNVAMEFYEKSLALYEKILPPNHPDLAAFYNNIGSLYYNMGEYSKALSSYERSLEIRKIALPPNHPDVASSYTGIGLVYSNMGEYAKALSSYERSLEIKTIALPPNHPDLAASYNNIGSLYYNMGKYSEALSSYQQSLEIRKIALPPNHPDLASSYTGIGLVYSNRGEYSKALSSYERSLEIKTIALPPNHPDLAASYLNIGSLHYNMGKYSEALSSYQQSLEIRKIALPPNHPDLASSYTGIGLVYSNMGEYSKALSSYERSLEIKKTALPPNHPDLATSYNNIGMVYDNMGEYSKALSLYERSLEIKKIALPPNHSDLACTYNNIGLIYEKTLEYSKAHSYFEKAQEIWQKSLSPTHWYIAHVNENIDRVKKKL</sequence>
<keyword evidence="4" id="KW-0548">Nucleotidyltransferase</keyword>
<dbReference type="EC" id="2.4.2.31" evidence="9"/>
<comment type="caution">
    <text evidence="11">The sequence shown here is derived from an EMBL/GenBank/DDBJ whole genome shotgun (WGS) entry which is preliminary data.</text>
</comment>
<dbReference type="Proteomes" id="UP000663823">
    <property type="component" value="Unassembled WGS sequence"/>
</dbReference>
<dbReference type="InterPro" id="IPR011990">
    <property type="entry name" value="TPR-like_helical_dom_sf"/>
</dbReference>
<dbReference type="InterPro" id="IPR000768">
    <property type="entry name" value="ART"/>
</dbReference>
<dbReference type="Gene3D" id="3.90.176.10">
    <property type="entry name" value="Toxin ADP-ribosyltransferase, Chain A, domain 1"/>
    <property type="match status" value="1"/>
</dbReference>
<feature type="repeat" description="TPR" evidence="8">
    <location>
        <begin position="546"/>
        <end position="579"/>
    </location>
</feature>
<evidence type="ECO:0000256" key="6">
    <source>
        <dbReference type="ARBA" id="ARBA00022803"/>
    </source>
</evidence>
<comment type="catalytic activity">
    <reaction evidence="7 9">
        <text>L-arginyl-[protein] + NAD(+) = N(omega)-(ADP-D-ribosyl)-L-arginyl-[protein] + nicotinamide + H(+)</text>
        <dbReference type="Rhea" id="RHEA:19149"/>
        <dbReference type="Rhea" id="RHEA-COMP:10532"/>
        <dbReference type="Rhea" id="RHEA-COMP:15087"/>
        <dbReference type="ChEBI" id="CHEBI:15378"/>
        <dbReference type="ChEBI" id="CHEBI:17154"/>
        <dbReference type="ChEBI" id="CHEBI:29965"/>
        <dbReference type="ChEBI" id="CHEBI:57540"/>
        <dbReference type="ChEBI" id="CHEBI:142554"/>
        <dbReference type="EC" id="2.4.2.31"/>
    </reaction>
</comment>
<dbReference type="Pfam" id="PF13181">
    <property type="entry name" value="TPR_8"/>
    <property type="match status" value="2"/>
</dbReference>
<evidence type="ECO:0000256" key="9">
    <source>
        <dbReference type="RuleBase" id="RU361228"/>
    </source>
</evidence>
<dbReference type="PROSITE" id="PS50005">
    <property type="entry name" value="TPR"/>
    <property type="match status" value="10"/>
</dbReference>
<dbReference type="PANTHER" id="PTHR45641:SF1">
    <property type="entry name" value="AAA+ ATPASE DOMAIN-CONTAINING PROTEIN"/>
    <property type="match status" value="1"/>
</dbReference>
<dbReference type="Pfam" id="PF01129">
    <property type="entry name" value="ART"/>
    <property type="match status" value="1"/>
</dbReference>
<dbReference type="SUPFAM" id="SSF48452">
    <property type="entry name" value="TPR-like"/>
    <property type="match status" value="2"/>
</dbReference>
<keyword evidence="9" id="KW-0521">NADP</keyword>
<evidence type="ECO:0000256" key="7">
    <source>
        <dbReference type="ARBA" id="ARBA00047597"/>
    </source>
</evidence>
<dbReference type="Gene3D" id="1.25.40.10">
    <property type="entry name" value="Tetratricopeptide repeat domain"/>
    <property type="match status" value="3"/>
</dbReference>
<feature type="repeat" description="TPR" evidence="8">
    <location>
        <begin position="756"/>
        <end position="789"/>
    </location>
</feature>
<gene>
    <name evidence="11" type="ORF">OTI717_LOCUS26624</name>
    <name evidence="10" type="ORF">RFH988_LOCUS16627</name>
</gene>
<keyword evidence="5" id="KW-0677">Repeat</keyword>
<keyword evidence="3 9" id="KW-0808">Transferase</keyword>
<dbReference type="PANTHER" id="PTHR45641">
    <property type="entry name" value="TETRATRICOPEPTIDE REPEAT PROTEIN (AFU_ORTHOLOGUE AFUA_6G03870)"/>
    <property type="match status" value="1"/>
</dbReference>
<dbReference type="SUPFAM" id="SSF56399">
    <property type="entry name" value="ADP-ribosylation"/>
    <property type="match status" value="1"/>
</dbReference>
<evidence type="ECO:0000256" key="8">
    <source>
        <dbReference type="PROSITE-ProRule" id="PRU00339"/>
    </source>
</evidence>
<dbReference type="PROSITE" id="PS50293">
    <property type="entry name" value="TPR_REGION"/>
    <property type="match status" value="7"/>
</dbReference>
<feature type="repeat" description="TPR" evidence="8">
    <location>
        <begin position="714"/>
        <end position="747"/>
    </location>
</feature>
<comment type="similarity">
    <text evidence="1 9">Belongs to the Arg-specific ADP-ribosyltransferase family.</text>
</comment>
<dbReference type="PROSITE" id="PS51996">
    <property type="entry name" value="TR_MART"/>
    <property type="match status" value="1"/>
</dbReference>
<keyword evidence="2 9" id="KW-0328">Glycosyltransferase</keyword>
<evidence type="ECO:0000313" key="10">
    <source>
        <dbReference type="EMBL" id="CAF1048979.1"/>
    </source>
</evidence>
<feature type="repeat" description="TPR" evidence="8">
    <location>
        <begin position="462"/>
        <end position="495"/>
    </location>
</feature>
<name>A0A819L2B7_9BILA</name>
<evidence type="ECO:0000256" key="4">
    <source>
        <dbReference type="ARBA" id="ARBA00022695"/>
    </source>
</evidence>
<proteinExistence type="inferred from homology"/>
<feature type="repeat" description="TPR" evidence="8">
    <location>
        <begin position="672"/>
        <end position="705"/>
    </location>
</feature>
<evidence type="ECO:0000256" key="5">
    <source>
        <dbReference type="ARBA" id="ARBA00022737"/>
    </source>
</evidence>
<dbReference type="EMBL" id="CAJNOO010000858">
    <property type="protein sequence ID" value="CAF1048979.1"/>
    <property type="molecule type" value="Genomic_DNA"/>
</dbReference>
<dbReference type="Proteomes" id="UP000663882">
    <property type="component" value="Unassembled WGS sequence"/>
</dbReference>
<feature type="repeat" description="TPR" evidence="8">
    <location>
        <begin position="504"/>
        <end position="537"/>
    </location>
</feature>
<feature type="repeat" description="TPR" evidence="8">
    <location>
        <begin position="588"/>
        <end position="621"/>
    </location>
</feature>
<evidence type="ECO:0000256" key="2">
    <source>
        <dbReference type="ARBA" id="ARBA00022676"/>
    </source>
</evidence>
<dbReference type="Pfam" id="PF13424">
    <property type="entry name" value="TPR_12"/>
    <property type="match status" value="4"/>
</dbReference>
<dbReference type="AlphaFoldDB" id="A0A819L2B7"/>
<feature type="repeat" description="TPR" evidence="8">
    <location>
        <begin position="630"/>
        <end position="663"/>
    </location>
</feature>
<dbReference type="EMBL" id="CAJOAX010005650">
    <property type="protein sequence ID" value="CAF3955690.1"/>
    <property type="molecule type" value="Genomic_DNA"/>
</dbReference>
<accession>A0A819L2B7</accession>
<feature type="repeat" description="TPR" evidence="8">
    <location>
        <begin position="424"/>
        <end position="457"/>
    </location>
</feature>
<dbReference type="InterPro" id="IPR019734">
    <property type="entry name" value="TPR_rpt"/>
</dbReference>